<dbReference type="PANTHER" id="PTHR30344:SF1">
    <property type="entry name" value="6-PHOSPHOGLUCONOLACTONASE"/>
    <property type="match status" value="1"/>
</dbReference>
<evidence type="ECO:0000313" key="4">
    <source>
        <dbReference type="Proteomes" id="UP000016368"/>
    </source>
</evidence>
<proteinExistence type="inferred from homology"/>
<dbReference type="GO" id="GO:0017057">
    <property type="term" value="F:6-phosphogluconolactonase activity"/>
    <property type="evidence" value="ECO:0007669"/>
    <property type="project" value="TreeGrafter"/>
</dbReference>
<accession>F3KVH0</accession>
<dbReference type="EMBL" id="AEGR01000077">
    <property type="protein sequence ID" value="EGI76208.1"/>
    <property type="molecule type" value="Genomic_DNA"/>
</dbReference>
<reference evidence="3 4" key="1">
    <citation type="journal article" date="2011" name="EMBO J.">
        <title>Structural diversity of bacterial flagellar motors.</title>
        <authorList>
            <person name="Chen S."/>
            <person name="Beeby M."/>
            <person name="Murphy G.E."/>
            <person name="Leadbetter J.R."/>
            <person name="Hendrixson D.R."/>
            <person name="Briegel A."/>
            <person name="Li Z."/>
            <person name="Shi J."/>
            <person name="Tocheva E.I."/>
            <person name="Muller A."/>
            <person name="Dobro M.J."/>
            <person name="Jensen G.J."/>
        </authorList>
    </citation>
    <scope>NUCLEOTIDE SEQUENCE [LARGE SCALE GENOMIC DNA]</scope>
    <source>
        <strain evidence="3 4">ATCC 19624</strain>
    </source>
</reference>
<protein>
    <recommendedName>
        <fullName evidence="5">6-phosphogluconolactonase</fullName>
    </recommendedName>
</protein>
<dbReference type="InterPro" id="IPR011048">
    <property type="entry name" value="Haem_d1_sf"/>
</dbReference>
<dbReference type="GO" id="GO:0006006">
    <property type="term" value="P:glucose metabolic process"/>
    <property type="evidence" value="ECO:0007669"/>
    <property type="project" value="UniProtKB-KW"/>
</dbReference>
<evidence type="ECO:0008006" key="5">
    <source>
        <dbReference type="Google" id="ProtNLM"/>
    </source>
</evidence>
<comment type="caution">
    <text evidence="3">The sequence shown here is derived from an EMBL/GenBank/DDBJ whole genome shotgun (WGS) entry which is preliminary data.</text>
</comment>
<organism evidence="3 4">
    <name type="scientific">Hylemonella gracilis ATCC 19624</name>
    <dbReference type="NCBI Taxonomy" id="887062"/>
    <lineage>
        <taxon>Bacteria</taxon>
        <taxon>Pseudomonadati</taxon>
        <taxon>Pseudomonadota</taxon>
        <taxon>Betaproteobacteria</taxon>
        <taxon>Burkholderiales</taxon>
        <taxon>Comamonadaceae</taxon>
        <taxon>Hylemonella</taxon>
    </lineage>
</organism>
<dbReference type="Proteomes" id="UP000016368">
    <property type="component" value="Unassembled WGS sequence"/>
</dbReference>
<comment type="similarity">
    <text evidence="1">Belongs to the cycloisomerase 2 family.</text>
</comment>
<dbReference type="InterPro" id="IPR015943">
    <property type="entry name" value="WD40/YVTN_repeat-like_dom_sf"/>
</dbReference>
<dbReference type="RefSeq" id="WP_006298540.1">
    <property type="nucleotide sequence ID" value="NZ_AEGR01000077.1"/>
</dbReference>
<evidence type="ECO:0000256" key="2">
    <source>
        <dbReference type="ARBA" id="ARBA00022526"/>
    </source>
</evidence>
<keyword evidence="2" id="KW-0119">Carbohydrate metabolism</keyword>
<dbReference type="SUPFAM" id="SSF51004">
    <property type="entry name" value="C-terminal (heme d1) domain of cytochrome cd1-nitrite reductase"/>
    <property type="match status" value="1"/>
</dbReference>
<keyword evidence="2" id="KW-0313">Glucose metabolism</keyword>
<dbReference type="Gene3D" id="2.130.10.10">
    <property type="entry name" value="YVTN repeat-like/Quinoprotein amine dehydrogenase"/>
    <property type="match status" value="1"/>
</dbReference>
<name>F3KVH0_9BURK</name>
<keyword evidence="4" id="KW-1185">Reference proteome</keyword>
<dbReference type="PANTHER" id="PTHR30344">
    <property type="entry name" value="6-PHOSPHOGLUCONOLACTONASE-RELATED"/>
    <property type="match status" value="1"/>
</dbReference>
<dbReference type="InterPro" id="IPR019405">
    <property type="entry name" value="Lactonase_7-beta_prop"/>
</dbReference>
<gene>
    <name evidence="3" type="ORF">HGR_12287</name>
</gene>
<dbReference type="Pfam" id="PF10282">
    <property type="entry name" value="Lactonase"/>
    <property type="match status" value="1"/>
</dbReference>
<evidence type="ECO:0000256" key="1">
    <source>
        <dbReference type="ARBA" id="ARBA00005564"/>
    </source>
</evidence>
<evidence type="ECO:0000313" key="3">
    <source>
        <dbReference type="EMBL" id="EGI76208.1"/>
    </source>
</evidence>
<dbReference type="InterPro" id="IPR050282">
    <property type="entry name" value="Cycloisomerase_2"/>
</dbReference>
<dbReference type="STRING" id="887062.HGR_12287"/>
<dbReference type="AlphaFoldDB" id="F3KVH0"/>
<sequence>MGKASPRCRGTATRVLQLVLTSLVLLDLHGEGLASGLMERTQQVYVGTDGRGLRVLHFDASSTMLTMGATVVDVSKPRWLVQHPSLPLVYAAIDGDGQEGSVRAYALDRLSGSLTFINEVPSGGAGSTHLWLDAASGTLLVANFGAGSVSSIPILRDGSLGVRVSTIKATGSGPHRRQASPHAHGALIDPSGRFALVSDMGADRVFVYGFDRVTHALRPDDAVPPRSLAVAAGSGPRRCVFGHDGRFVYVLNELSADVLTLRWDAAQGRLTPLRSQPISSDDFQGVKSASEMALSKDGRYLYVTDRGEHTVVVFVVDPETGELRLLQRLPSGGAAPWAFDIDMSGQWMLVANQRSNRINLFRIDVATGLLTDTGRMLESPGPISIAFTR</sequence>
<dbReference type="eggNOG" id="COG2706">
    <property type="taxonomic scope" value="Bacteria"/>
</dbReference>